<gene>
    <name evidence="1" type="ORF">AVEN_58182_1</name>
</gene>
<dbReference type="AlphaFoldDB" id="A0A4Y2SET8"/>
<keyword evidence="2" id="KW-1185">Reference proteome</keyword>
<reference evidence="1 2" key="1">
    <citation type="journal article" date="2019" name="Sci. Rep.">
        <title>Orb-weaving spider Araneus ventricosus genome elucidates the spidroin gene catalogue.</title>
        <authorList>
            <person name="Kono N."/>
            <person name="Nakamura H."/>
            <person name="Ohtoshi R."/>
            <person name="Moran D.A.P."/>
            <person name="Shinohara A."/>
            <person name="Yoshida Y."/>
            <person name="Fujiwara M."/>
            <person name="Mori M."/>
            <person name="Tomita M."/>
            <person name="Arakawa K."/>
        </authorList>
    </citation>
    <scope>NUCLEOTIDE SEQUENCE [LARGE SCALE GENOMIC DNA]</scope>
</reference>
<sequence length="119" mass="13316">MEVMNRSDKSHIFVHKGQLIYVMGKDFTMSDDIFLEIPCPLIQTYIYLGWTMKSVAAASIGNTIYFLCESLLTNVMTVEEYGSISETFSSLPTPEGSRRESAMTAYDDQLFVIVGSSGF</sequence>
<dbReference type="EMBL" id="BGPR01021116">
    <property type="protein sequence ID" value="GBN86106.1"/>
    <property type="molecule type" value="Genomic_DNA"/>
</dbReference>
<evidence type="ECO:0000313" key="1">
    <source>
        <dbReference type="EMBL" id="GBN86106.1"/>
    </source>
</evidence>
<protein>
    <submittedName>
        <fullName evidence="1">Uncharacterized protein</fullName>
    </submittedName>
</protein>
<organism evidence="1 2">
    <name type="scientific">Araneus ventricosus</name>
    <name type="common">Orbweaver spider</name>
    <name type="synonym">Epeira ventricosa</name>
    <dbReference type="NCBI Taxonomy" id="182803"/>
    <lineage>
        <taxon>Eukaryota</taxon>
        <taxon>Metazoa</taxon>
        <taxon>Ecdysozoa</taxon>
        <taxon>Arthropoda</taxon>
        <taxon>Chelicerata</taxon>
        <taxon>Arachnida</taxon>
        <taxon>Araneae</taxon>
        <taxon>Araneomorphae</taxon>
        <taxon>Entelegynae</taxon>
        <taxon>Araneoidea</taxon>
        <taxon>Araneidae</taxon>
        <taxon>Araneus</taxon>
    </lineage>
</organism>
<accession>A0A4Y2SET8</accession>
<proteinExistence type="predicted"/>
<evidence type="ECO:0000313" key="2">
    <source>
        <dbReference type="Proteomes" id="UP000499080"/>
    </source>
</evidence>
<name>A0A4Y2SET8_ARAVE</name>
<comment type="caution">
    <text evidence="1">The sequence shown here is derived from an EMBL/GenBank/DDBJ whole genome shotgun (WGS) entry which is preliminary data.</text>
</comment>
<dbReference type="Proteomes" id="UP000499080">
    <property type="component" value="Unassembled WGS sequence"/>
</dbReference>